<gene>
    <name evidence="1" type="ORF">CDAR_518581</name>
</gene>
<dbReference type="AlphaFoldDB" id="A0AAV4UVI9"/>
<accession>A0AAV4UVI9</accession>
<evidence type="ECO:0000313" key="2">
    <source>
        <dbReference type="Proteomes" id="UP001054837"/>
    </source>
</evidence>
<sequence>MTQTLSTYATYRPSRRSFPGCHPFLSPETIPAELSSRLVRIKQPKEINRQKPIHFLMPFAATNNASHVCSFVIERTHNPSINSESNHFLHFLIQLLSNFENLKKKRDRKVNSVREFSR</sequence>
<proteinExistence type="predicted"/>
<name>A0AAV4UVI9_9ARAC</name>
<keyword evidence="2" id="KW-1185">Reference proteome</keyword>
<protein>
    <submittedName>
        <fullName evidence="1">Uncharacterized protein</fullName>
    </submittedName>
</protein>
<organism evidence="1 2">
    <name type="scientific">Caerostris darwini</name>
    <dbReference type="NCBI Taxonomy" id="1538125"/>
    <lineage>
        <taxon>Eukaryota</taxon>
        <taxon>Metazoa</taxon>
        <taxon>Ecdysozoa</taxon>
        <taxon>Arthropoda</taxon>
        <taxon>Chelicerata</taxon>
        <taxon>Arachnida</taxon>
        <taxon>Araneae</taxon>
        <taxon>Araneomorphae</taxon>
        <taxon>Entelegynae</taxon>
        <taxon>Araneoidea</taxon>
        <taxon>Araneidae</taxon>
        <taxon>Caerostris</taxon>
    </lineage>
</organism>
<dbReference type="EMBL" id="BPLQ01012009">
    <property type="protein sequence ID" value="GIY61916.1"/>
    <property type="molecule type" value="Genomic_DNA"/>
</dbReference>
<dbReference type="Proteomes" id="UP001054837">
    <property type="component" value="Unassembled WGS sequence"/>
</dbReference>
<evidence type="ECO:0000313" key="1">
    <source>
        <dbReference type="EMBL" id="GIY61916.1"/>
    </source>
</evidence>
<reference evidence="1 2" key="1">
    <citation type="submission" date="2021-06" db="EMBL/GenBank/DDBJ databases">
        <title>Caerostris darwini draft genome.</title>
        <authorList>
            <person name="Kono N."/>
            <person name="Arakawa K."/>
        </authorList>
    </citation>
    <scope>NUCLEOTIDE SEQUENCE [LARGE SCALE GENOMIC DNA]</scope>
</reference>
<comment type="caution">
    <text evidence="1">The sequence shown here is derived from an EMBL/GenBank/DDBJ whole genome shotgun (WGS) entry which is preliminary data.</text>
</comment>